<evidence type="ECO:0000256" key="2">
    <source>
        <dbReference type="ARBA" id="ARBA00005384"/>
    </source>
</evidence>
<evidence type="ECO:0000259" key="9">
    <source>
        <dbReference type="PROSITE" id="PS50949"/>
    </source>
</evidence>
<dbReference type="InterPro" id="IPR051446">
    <property type="entry name" value="HTH_trans_reg/aminotransferase"/>
</dbReference>
<dbReference type="Pfam" id="PF00392">
    <property type="entry name" value="GntR"/>
    <property type="match status" value="1"/>
</dbReference>
<keyword evidence="6" id="KW-0238">DNA-binding</keyword>
<evidence type="ECO:0000256" key="5">
    <source>
        <dbReference type="ARBA" id="ARBA00023015"/>
    </source>
</evidence>
<dbReference type="EMBL" id="JBHUEH010000016">
    <property type="protein sequence ID" value="MFD1886514.1"/>
    <property type="molecule type" value="Genomic_DNA"/>
</dbReference>
<keyword evidence="4" id="KW-0663">Pyridoxal phosphate</keyword>
<comment type="caution">
    <text evidence="10">The sequence shown here is derived from an EMBL/GenBank/DDBJ whole genome shotgun (WGS) entry which is preliminary data.</text>
</comment>
<name>A0ABW4RLB2_9BACL</name>
<dbReference type="PANTHER" id="PTHR46577">
    <property type="entry name" value="HTH-TYPE TRANSCRIPTIONAL REGULATORY PROTEIN GABR"/>
    <property type="match status" value="1"/>
</dbReference>
<gene>
    <name evidence="10" type="ORF">ACFSC9_13380</name>
</gene>
<accession>A0ABW4RLB2</accession>
<feature type="region of interest" description="Disordered" evidence="8">
    <location>
        <begin position="171"/>
        <end position="192"/>
    </location>
</feature>
<dbReference type="InterPro" id="IPR036390">
    <property type="entry name" value="WH_DNA-bd_sf"/>
</dbReference>
<feature type="domain" description="HTH gntR-type" evidence="9">
    <location>
        <begin position="16"/>
        <end position="84"/>
    </location>
</feature>
<evidence type="ECO:0000256" key="3">
    <source>
        <dbReference type="ARBA" id="ARBA00022576"/>
    </source>
</evidence>
<comment type="similarity">
    <text evidence="2">In the C-terminal section; belongs to the class-I pyridoxal-phosphate-dependent aminotransferase family.</text>
</comment>
<protein>
    <submittedName>
        <fullName evidence="10">PLP-dependent aminotransferase family protein</fullName>
    </submittedName>
</protein>
<evidence type="ECO:0000256" key="1">
    <source>
        <dbReference type="ARBA" id="ARBA00001933"/>
    </source>
</evidence>
<dbReference type="PANTHER" id="PTHR46577:SF1">
    <property type="entry name" value="HTH-TYPE TRANSCRIPTIONAL REGULATORY PROTEIN GABR"/>
    <property type="match status" value="1"/>
</dbReference>
<dbReference type="Pfam" id="PF00155">
    <property type="entry name" value="Aminotran_1_2"/>
    <property type="match status" value="1"/>
</dbReference>
<keyword evidence="7" id="KW-0804">Transcription</keyword>
<keyword evidence="11" id="KW-1185">Reference proteome</keyword>
<reference evidence="11" key="1">
    <citation type="journal article" date="2019" name="Int. J. Syst. Evol. Microbiol.">
        <title>The Global Catalogue of Microorganisms (GCM) 10K type strain sequencing project: providing services to taxonomists for standard genome sequencing and annotation.</title>
        <authorList>
            <consortium name="The Broad Institute Genomics Platform"/>
            <consortium name="The Broad Institute Genome Sequencing Center for Infectious Disease"/>
            <person name="Wu L."/>
            <person name="Ma J."/>
        </authorList>
    </citation>
    <scope>NUCLEOTIDE SEQUENCE [LARGE SCALE GENOMIC DNA]</scope>
    <source>
        <strain evidence="11">CCUG 54950</strain>
    </source>
</reference>
<dbReference type="InterPro" id="IPR015421">
    <property type="entry name" value="PyrdxlP-dep_Trfase_major"/>
</dbReference>
<dbReference type="SMART" id="SM00345">
    <property type="entry name" value="HTH_GNTR"/>
    <property type="match status" value="1"/>
</dbReference>
<dbReference type="RefSeq" id="WP_347325484.1">
    <property type="nucleotide sequence ID" value="NZ_JBCGUH010000006.1"/>
</dbReference>
<keyword evidence="5" id="KW-0805">Transcription regulation</keyword>
<dbReference type="InterPro" id="IPR000524">
    <property type="entry name" value="Tscrpt_reg_HTH_GntR"/>
</dbReference>
<dbReference type="GO" id="GO:0008483">
    <property type="term" value="F:transaminase activity"/>
    <property type="evidence" value="ECO:0007669"/>
    <property type="project" value="UniProtKB-KW"/>
</dbReference>
<dbReference type="Proteomes" id="UP001597233">
    <property type="component" value="Unassembled WGS sequence"/>
</dbReference>
<feature type="region of interest" description="Disordered" evidence="8">
    <location>
        <begin position="213"/>
        <end position="235"/>
    </location>
</feature>
<dbReference type="InterPro" id="IPR015424">
    <property type="entry name" value="PyrdxlP-dep_Trfase"/>
</dbReference>
<sequence>MQEITIAYQRLLEQHGYKYVALYHALREAILSGTLPAGSRLPSTRRLAEMYGVSRGIVAEAYDLLLAEGYVEAAVGRGTYVSEQVDRMEPSAYEADTNRNRNGKIERQNEIRSTPTLSRWGQRIMQLDTTQPAELSNREHDASLADMYNNGKRAMGAGNDTTLATSIAKSDVSDKTPPHAGHHSDKTPYTGHTQVRMTSAAALDAVMRSNASMPFDATAPTPTKLKPTTSSSYTHDKEGQAVLSPISFCPQDLVLHGNSLTDWKAALSAASQDMQSAHFAEDMSTIGDMRLREAICADVGRTRGIRAHPAQVILYSGSQEALVLLCQLLINEQEAVVVEDPCYTGIMRAVRAAGGELLGVPIDRHGIIPANWDSRLLFVTPARQFPTGAVLPLARRQQLLQWADRQGAWIVEDDYDSEFRWGGRPLEPLKALDHSEQVIYVGSFSKSMFTALRIGYAIVPPALIQPLVAAKSLYAPLPSSPLEQRALARFMQRGDYMRHLRRMTRLYRPRFHELHRLLTERLSELFDWIDTDSGLHIYGSWRLERPQYEQFRREALELGVIWKDASLYQLAAGAPAVCFSFAHTDEQQIRQGMERLEQAWQRTLG</sequence>
<keyword evidence="3 10" id="KW-0808">Transferase</keyword>
<proteinExistence type="inferred from homology"/>
<evidence type="ECO:0000256" key="6">
    <source>
        <dbReference type="ARBA" id="ARBA00023125"/>
    </source>
</evidence>
<dbReference type="SUPFAM" id="SSF53383">
    <property type="entry name" value="PLP-dependent transferases"/>
    <property type="match status" value="1"/>
</dbReference>
<evidence type="ECO:0000313" key="10">
    <source>
        <dbReference type="EMBL" id="MFD1886514.1"/>
    </source>
</evidence>
<organism evidence="10 11">
    <name type="scientific">Paenibacillus wenxiniae</name>
    <dbReference type="NCBI Taxonomy" id="1636843"/>
    <lineage>
        <taxon>Bacteria</taxon>
        <taxon>Bacillati</taxon>
        <taxon>Bacillota</taxon>
        <taxon>Bacilli</taxon>
        <taxon>Bacillales</taxon>
        <taxon>Paenibacillaceae</taxon>
        <taxon>Paenibacillus</taxon>
    </lineage>
</organism>
<evidence type="ECO:0000256" key="7">
    <source>
        <dbReference type="ARBA" id="ARBA00023163"/>
    </source>
</evidence>
<keyword evidence="3 10" id="KW-0032">Aminotransferase</keyword>
<dbReference type="PROSITE" id="PS50949">
    <property type="entry name" value="HTH_GNTR"/>
    <property type="match status" value="1"/>
</dbReference>
<dbReference type="InterPro" id="IPR004839">
    <property type="entry name" value="Aminotransferase_I/II_large"/>
</dbReference>
<dbReference type="SUPFAM" id="SSF46785">
    <property type="entry name" value="Winged helix' DNA-binding domain"/>
    <property type="match status" value="1"/>
</dbReference>
<feature type="compositionally biased region" description="Basic and acidic residues" evidence="8">
    <location>
        <begin position="171"/>
        <end position="186"/>
    </location>
</feature>
<comment type="cofactor">
    <cofactor evidence="1">
        <name>pyridoxal 5'-phosphate</name>
        <dbReference type="ChEBI" id="CHEBI:597326"/>
    </cofactor>
</comment>
<dbReference type="PRINTS" id="PR00035">
    <property type="entry name" value="HTHGNTR"/>
</dbReference>
<dbReference type="CDD" id="cd00609">
    <property type="entry name" value="AAT_like"/>
    <property type="match status" value="1"/>
</dbReference>
<evidence type="ECO:0000256" key="8">
    <source>
        <dbReference type="SAM" id="MobiDB-lite"/>
    </source>
</evidence>
<evidence type="ECO:0000256" key="4">
    <source>
        <dbReference type="ARBA" id="ARBA00022898"/>
    </source>
</evidence>
<evidence type="ECO:0000313" key="11">
    <source>
        <dbReference type="Proteomes" id="UP001597233"/>
    </source>
</evidence>
<dbReference type="CDD" id="cd07377">
    <property type="entry name" value="WHTH_GntR"/>
    <property type="match status" value="1"/>
</dbReference>
<feature type="compositionally biased region" description="Low complexity" evidence="8">
    <location>
        <begin position="217"/>
        <end position="233"/>
    </location>
</feature>
<dbReference type="Gene3D" id="1.10.10.10">
    <property type="entry name" value="Winged helix-like DNA-binding domain superfamily/Winged helix DNA-binding domain"/>
    <property type="match status" value="1"/>
</dbReference>
<dbReference type="Gene3D" id="3.40.640.10">
    <property type="entry name" value="Type I PLP-dependent aspartate aminotransferase-like (Major domain)"/>
    <property type="match status" value="1"/>
</dbReference>
<dbReference type="InterPro" id="IPR036388">
    <property type="entry name" value="WH-like_DNA-bd_sf"/>
</dbReference>